<proteinExistence type="predicted"/>
<keyword evidence="3" id="KW-0472">Membrane</keyword>
<feature type="compositionally biased region" description="Basic and acidic residues" evidence="2">
    <location>
        <begin position="121"/>
        <end position="136"/>
    </location>
</feature>
<dbReference type="PANTHER" id="PTHR46601:SF1">
    <property type="entry name" value="ADF-H DOMAIN-CONTAINING PROTEIN"/>
    <property type="match status" value="1"/>
</dbReference>
<evidence type="ECO:0000313" key="5">
    <source>
        <dbReference type="RefSeq" id="XP_022340918.1"/>
    </source>
</evidence>
<feature type="compositionally biased region" description="Basic residues" evidence="2">
    <location>
        <begin position="178"/>
        <end position="189"/>
    </location>
</feature>
<protein>
    <submittedName>
        <fullName evidence="5">Uncharacterized protein LOC111135280</fullName>
    </submittedName>
</protein>
<reference evidence="5" key="1">
    <citation type="submission" date="2025-08" db="UniProtKB">
        <authorList>
            <consortium name="RefSeq"/>
        </authorList>
    </citation>
    <scope>IDENTIFICATION</scope>
    <source>
        <tissue evidence="5">Whole sample</tissue>
    </source>
</reference>
<dbReference type="Gene3D" id="3.90.70.80">
    <property type="match status" value="1"/>
</dbReference>
<keyword evidence="1" id="KW-0175">Coiled coil</keyword>
<feature type="coiled-coil region" evidence="1">
    <location>
        <begin position="262"/>
        <end position="289"/>
    </location>
</feature>
<evidence type="ECO:0000256" key="1">
    <source>
        <dbReference type="SAM" id="Coils"/>
    </source>
</evidence>
<dbReference type="CDD" id="cd22791">
    <property type="entry name" value="OTU_VRTN"/>
    <property type="match status" value="1"/>
</dbReference>
<dbReference type="KEGG" id="cvn:111135280"/>
<feature type="compositionally biased region" description="Basic and acidic residues" evidence="2">
    <location>
        <begin position="819"/>
        <end position="832"/>
    </location>
</feature>
<feature type="transmembrane region" description="Helical" evidence="3">
    <location>
        <begin position="12"/>
        <end position="34"/>
    </location>
</feature>
<evidence type="ECO:0000256" key="2">
    <source>
        <dbReference type="SAM" id="MobiDB-lite"/>
    </source>
</evidence>
<evidence type="ECO:0000313" key="4">
    <source>
        <dbReference type="Proteomes" id="UP000694844"/>
    </source>
</evidence>
<dbReference type="RefSeq" id="XP_022340918.1">
    <property type="nucleotide sequence ID" value="XM_022485210.1"/>
</dbReference>
<feature type="region of interest" description="Disordered" evidence="2">
    <location>
        <begin position="819"/>
        <end position="846"/>
    </location>
</feature>
<sequence length="1354" mass="154630">MSVHLLRAKISAFIFVFVWSLTSLAFTTMIFTTIGTSFCNAVKPYFSFDQGDMEEGRSVLSVQPLSSNAERCKKWRESQGREFKLQEAERKRQSRKNRTPAQIERDRRTAKDRMRRMREKRKADDQNASHTNKENHVILTRQQREKQRKKWREAKQRYRTKIGSQKKRRIKEKDKVYRQGRRQKKVKNVKSKDCPSNEDDDSESLTFTPEARRKALYRIRQRMPTDSKKYAAVLTGLLNTTPRKRKAISKVVSLTPSKKQRLDFLEESMQSLRRKVAESKKTNKEADVKKRKLIANTAMSTLRKYRKLKRSSCELGIRYNTMLKWSTQESDNRKKRSDALTSNTIQEINDFFIKPEISVNNPDKKTVNKDLKPKHFLNLTKKEAYKTFKNERYVKISESKFWMLKPKNVVPLKKGKMRQCLCEKCINVEMKLKVLNKHNSTGKKPSSINKYEVNKLTLCQGHQQMKCIERNCSECGANKLEGHFGSIANSSEMVNWYQWESKKVTEPKPSTKKILALKSTSLKTLLKEMIKDASDLSSHLFFANWQYKQFSSLKERMPNNTLLCVMDFAENYSTKYQDECQSAHWCYDQITIHPIVCYFNGSAGKTVTKEVVYLSDDLNHDSNFVDFCFRNCVQLLKKTCGFSPSKIVSFTDGCSSQYKSKIPFMDISCYKDDLDIDVERHFFGSGHGKGPADGCSGVVKAALTRAVIAGNVLSTARDIFSFVTKNLTKDDELFKRTFVFVDKKNVPRQRPLRKEALTIPGTRQLHCVKSVAQGKVLTRKVSCTCKVCLNPDGENGAVCQNADLVDSWAEKTLLKTLRRTEKKQQKTKSDGKKKGKKKSKLPLIENGNVKQHNEVQTEVNLANSSNEEKIHNSLAPLEDVDLRQEVFQYILDDLQTASNYDELQAKCLHHTDVIDQFPIIGSSSYSVVNTKRAVDKDALDLWPKDEPYKETVKFPVCVQGDGNCLPRAGSVLAFGDEECHLEIRTRMVVEMVLNENVYLDEEYLRKGTNHKNVVNNFVMYSDSYTAGDHITPNIARDVFRQDTMKFSKIGAYGNGWQLFALASVLQCQMFAIYPERGNPIVRKHLNREMYPRNRRSSDIVFLMWTSSRTKEMREVHWVPNHFVPVLPLHTQITCSNEDVEDISFIQDSHESSVDGIDFDISEISLEMLNPAVFDLEKNHIMEIQPMVPGVDGDQPLVPGVDGDQPVVPGVDGDQPLVPGVDGDQPLVPGVDGDQPVVPGIDGDQPVVPSVDGDQPVVPGVDGDQPMEASYGQGGGETPYNTGEYLLVKFGSELLPAVVVAWPWVIYYKKFKNKWFTQGSIKHTILEQDTVRRLETPEISMIGRAVCYSFSDGDL</sequence>
<dbReference type="PANTHER" id="PTHR46601">
    <property type="entry name" value="ULP_PROTEASE DOMAIN-CONTAINING PROTEIN"/>
    <property type="match status" value="1"/>
</dbReference>
<dbReference type="InterPro" id="IPR047273">
    <property type="entry name" value="VRTN_OTU_dom"/>
</dbReference>
<name>A0A8B8ELZ4_CRAVI</name>
<keyword evidence="3" id="KW-1133">Transmembrane helix</keyword>
<dbReference type="OrthoDB" id="10065669at2759"/>
<keyword evidence="4" id="KW-1185">Reference proteome</keyword>
<feature type="region of interest" description="Disordered" evidence="2">
    <location>
        <begin position="83"/>
        <end position="207"/>
    </location>
</feature>
<dbReference type="GeneID" id="111135280"/>
<evidence type="ECO:0000256" key="3">
    <source>
        <dbReference type="SAM" id="Phobius"/>
    </source>
</evidence>
<dbReference type="Proteomes" id="UP000694844">
    <property type="component" value="Chromosome 5"/>
</dbReference>
<keyword evidence="3" id="KW-0812">Transmembrane</keyword>
<organism evidence="4 5">
    <name type="scientific">Crassostrea virginica</name>
    <name type="common">Eastern oyster</name>
    <dbReference type="NCBI Taxonomy" id="6565"/>
    <lineage>
        <taxon>Eukaryota</taxon>
        <taxon>Metazoa</taxon>
        <taxon>Spiralia</taxon>
        <taxon>Lophotrochozoa</taxon>
        <taxon>Mollusca</taxon>
        <taxon>Bivalvia</taxon>
        <taxon>Autobranchia</taxon>
        <taxon>Pteriomorphia</taxon>
        <taxon>Ostreida</taxon>
        <taxon>Ostreoidea</taxon>
        <taxon>Ostreidae</taxon>
        <taxon>Crassostrea</taxon>
    </lineage>
</organism>
<accession>A0A8B8ELZ4</accession>
<feature type="compositionally biased region" description="Basic and acidic residues" evidence="2">
    <location>
        <begin position="103"/>
        <end position="112"/>
    </location>
</feature>
<feature type="compositionally biased region" description="Basic residues" evidence="2">
    <location>
        <begin position="146"/>
        <end position="170"/>
    </location>
</feature>
<gene>
    <name evidence="5" type="primary">LOC111135280</name>
</gene>